<evidence type="ECO:0000313" key="2">
    <source>
        <dbReference type="Proteomes" id="UP001603857"/>
    </source>
</evidence>
<proteinExistence type="predicted"/>
<reference evidence="1 2" key="1">
    <citation type="submission" date="2024-08" db="EMBL/GenBank/DDBJ databases">
        <title>Insights into the chromosomal genome structure of Flemingia macrophylla.</title>
        <authorList>
            <person name="Ding Y."/>
            <person name="Zhao Y."/>
            <person name="Bi W."/>
            <person name="Wu M."/>
            <person name="Zhao G."/>
            <person name="Gong Y."/>
            <person name="Li W."/>
            <person name="Zhang P."/>
        </authorList>
    </citation>
    <scope>NUCLEOTIDE SEQUENCE [LARGE SCALE GENOMIC DNA]</scope>
    <source>
        <strain evidence="1">DYQJB</strain>
        <tissue evidence="1">Leaf</tissue>
    </source>
</reference>
<accession>A0ABD1N7D6</accession>
<name>A0ABD1N7D6_9FABA</name>
<evidence type="ECO:0000313" key="1">
    <source>
        <dbReference type="EMBL" id="KAL2344023.1"/>
    </source>
</evidence>
<comment type="caution">
    <text evidence="1">The sequence shown here is derived from an EMBL/GenBank/DDBJ whole genome shotgun (WGS) entry which is preliminary data.</text>
</comment>
<gene>
    <name evidence="1" type="ORF">Fmac_005308</name>
</gene>
<keyword evidence="2" id="KW-1185">Reference proteome</keyword>
<protein>
    <submittedName>
        <fullName evidence="1">Uncharacterized protein</fullName>
    </submittedName>
</protein>
<sequence length="193" mass="22175">MAKQRAGERVIESRVFEEVMEPRQGEDHHRVGKVNQGGKPPRVWKTLLRVIHSIDNSTGHGFSSTTINLGVIEVFKMSQFEFIWKQEICKKNKDNRNKQVIPHTGGSKPILRRRHEMWQQKYTNLESQVQTTLGALKAYMIMKEGKIPDELVVFFDPQPQGGLKPLQYIRHKLKRVVTPTKTSGTNAGFKSLQ</sequence>
<dbReference type="AlphaFoldDB" id="A0ABD1N7D6"/>
<dbReference type="Proteomes" id="UP001603857">
    <property type="component" value="Unassembled WGS sequence"/>
</dbReference>
<organism evidence="1 2">
    <name type="scientific">Flemingia macrophylla</name>
    <dbReference type="NCBI Taxonomy" id="520843"/>
    <lineage>
        <taxon>Eukaryota</taxon>
        <taxon>Viridiplantae</taxon>
        <taxon>Streptophyta</taxon>
        <taxon>Embryophyta</taxon>
        <taxon>Tracheophyta</taxon>
        <taxon>Spermatophyta</taxon>
        <taxon>Magnoliopsida</taxon>
        <taxon>eudicotyledons</taxon>
        <taxon>Gunneridae</taxon>
        <taxon>Pentapetalae</taxon>
        <taxon>rosids</taxon>
        <taxon>fabids</taxon>
        <taxon>Fabales</taxon>
        <taxon>Fabaceae</taxon>
        <taxon>Papilionoideae</taxon>
        <taxon>50 kb inversion clade</taxon>
        <taxon>NPAAA clade</taxon>
        <taxon>indigoferoid/millettioid clade</taxon>
        <taxon>Phaseoleae</taxon>
        <taxon>Flemingia</taxon>
    </lineage>
</organism>
<dbReference type="EMBL" id="JBGMDY010000002">
    <property type="protein sequence ID" value="KAL2344023.1"/>
    <property type="molecule type" value="Genomic_DNA"/>
</dbReference>